<name>A0A5S6QAM1_TRIMR</name>
<organism evidence="2 3">
    <name type="scientific">Trichuris muris</name>
    <name type="common">Mouse whipworm</name>
    <dbReference type="NCBI Taxonomy" id="70415"/>
    <lineage>
        <taxon>Eukaryota</taxon>
        <taxon>Metazoa</taxon>
        <taxon>Ecdysozoa</taxon>
        <taxon>Nematoda</taxon>
        <taxon>Enoplea</taxon>
        <taxon>Dorylaimia</taxon>
        <taxon>Trichinellida</taxon>
        <taxon>Trichuridae</taxon>
        <taxon>Trichuris</taxon>
    </lineage>
</organism>
<sequence>MALTIASDFVVNYEWIIERDDLVDSTYMIKKAIELYSPLFGSTDGRYQFKVRFHASSMTFYLVPMTSAVNILYGFRLHLQGLFNQQLQRRMPDFRSSENCWLRWYPTNLDVSHSALFISCGVEIKPTSRFSYPPLNSKAQVNPETHAESNEVSTHVHTNVEENVSEGSSPADNLAANETKSVDCDVAICLPESTDSHHVVLMKKLWNMRCVQHLCDFAFVCCDNRICLHKAVASVASDYLSQIASVSNQLTVSDIASSAVESVVQWMYHGNIDLSSALFDQFCMFAERYRIDLLLEEIREFIASTMRLENVVERLLLVHRLTDKGIKEAVLKFFKENKDEILASDAWIEFNIHHGIEAVGALVAISTLQDE</sequence>
<dbReference type="Pfam" id="PF00651">
    <property type="entry name" value="BTB"/>
    <property type="match status" value="1"/>
</dbReference>
<dbReference type="Proteomes" id="UP000046395">
    <property type="component" value="Unassembled WGS sequence"/>
</dbReference>
<dbReference type="PROSITE" id="PS50097">
    <property type="entry name" value="BTB"/>
    <property type="match status" value="1"/>
</dbReference>
<feature type="domain" description="BTB" evidence="1">
    <location>
        <begin position="215"/>
        <end position="276"/>
    </location>
</feature>
<reference evidence="3" key="1">
    <citation type="submission" date="2019-12" db="UniProtKB">
        <authorList>
            <consortium name="WormBaseParasite"/>
        </authorList>
    </citation>
    <scope>IDENTIFICATION</scope>
</reference>
<dbReference type="AlphaFoldDB" id="A0A5S6QAM1"/>
<evidence type="ECO:0000259" key="1">
    <source>
        <dbReference type="PROSITE" id="PS50097"/>
    </source>
</evidence>
<dbReference type="InterPro" id="IPR000210">
    <property type="entry name" value="BTB/POZ_dom"/>
</dbReference>
<dbReference type="PANTHER" id="PTHR24413">
    <property type="entry name" value="SPECKLE-TYPE POZ PROTEIN"/>
    <property type="match status" value="1"/>
</dbReference>
<proteinExistence type="predicted"/>
<protein>
    <submittedName>
        <fullName evidence="3">BTB domain-containing protein</fullName>
    </submittedName>
</protein>
<dbReference type="SMART" id="SM00225">
    <property type="entry name" value="BTB"/>
    <property type="match status" value="1"/>
</dbReference>
<evidence type="ECO:0000313" key="2">
    <source>
        <dbReference type="Proteomes" id="UP000046395"/>
    </source>
</evidence>
<keyword evidence="2" id="KW-1185">Reference proteome</keyword>
<dbReference type="CDD" id="cd18186">
    <property type="entry name" value="BTB_POZ_ZBTB_KLHL-like"/>
    <property type="match status" value="1"/>
</dbReference>
<dbReference type="Gene3D" id="3.30.710.10">
    <property type="entry name" value="Potassium Channel Kv1.1, Chain A"/>
    <property type="match status" value="1"/>
</dbReference>
<accession>A0A5S6QAM1</accession>
<dbReference type="WBParaSite" id="TMUE_1000004012.1">
    <property type="protein sequence ID" value="TMUE_1000004012.1"/>
    <property type="gene ID" value="WBGene00293733"/>
</dbReference>
<dbReference type="SUPFAM" id="SSF54695">
    <property type="entry name" value="POZ domain"/>
    <property type="match status" value="1"/>
</dbReference>
<evidence type="ECO:0000313" key="3">
    <source>
        <dbReference type="WBParaSite" id="TMUE_1000004012.1"/>
    </source>
</evidence>
<dbReference type="InterPro" id="IPR011333">
    <property type="entry name" value="SKP1/BTB/POZ_sf"/>
</dbReference>